<dbReference type="Proteomes" id="UP000405357">
    <property type="component" value="Unassembled WGS sequence"/>
</dbReference>
<comment type="caution">
    <text evidence="1">The sequence shown here is derived from an EMBL/GenBank/DDBJ whole genome shotgun (WGS) entry which is preliminary data.</text>
</comment>
<evidence type="ECO:0000313" key="1">
    <source>
        <dbReference type="EMBL" id="VVE34731.1"/>
    </source>
</evidence>
<evidence type="ECO:0008006" key="3">
    <source>
        <dbReference type="Google" id="ProtNLM"/>
    </source>
</evidence>
<gene>
    <name evidence="1" type="ORF">PSO31014_03823</name>
</gene>
<proteinExistence type="predicted"/>
<evidence type="ECO:0000313" key="2">
    <source>
        <dbReference type="Proteomes" id="UP000405357"/>
    </source>
</evidence>
<name>A0ABY6WE27_9BURK</name>
<sequence>MKKSRLRDDAVPHFICAREPHVLGIVEYPLDLFLT</sequence>
<keyword evidence="2" id="KW-1185">Reference proteome</keyword>
<organism evidence="1 2">
    <name type="scientific">Pandoraea soli</name>
    <dbReference type="NCBI Taxonomy" id="2508293"/>
    <lineage>
        <taxon>Bacteria</taxon>
        <taxon>Pseudomonadati</taxon>
        <taxon>Pseudomonadota</taxon>
        <taxon>Betaproteobacteria</taxon>
        <taxon>Burkholderiales</taxon>
        <taxon>Burkholderiaceae</taxon>
        <taxon>Pandoraea</taxon>
    </lineage>
</organism>
<dbReference type="EMBL" id="CABPSG010000014">
    <property type="protein sequence ID" value="VVE34731.1"/>
    <property type="molecule type" value="Genomic_DNA"/>
</dbReference>
<reference evidence="1 2" key="1">
    <citation type="submission" date="2019-08" db="EMBL/GenBank/DDBJ databases">
        <authorList>
            <person name="Peeters C."/>
        </authorList>
    </citation>
    <scope>NUCLEOTIDE SEQUENCE [LARGE SCALE GENOMIC DNA]</scope>
    <source>
        <strain evidence="1 2">LMG 31014</strain>
    </source>
</reference>
<accession>A0ABY6WE27</accession>
<protein>
    <recommendedName>
        <fullName evidence="3">Transposase</fullName>
    </recommendedName>
</protein>